<dbReference type="SUPFAM" id="SSF56784">
    <property type="entry name" value="HAD-like"/>
    <property type="match status" value="1"/>
</dbReference>
<dbReference type="Gene3D" id="3.30.1240.10">
    <property type="match status" value="1"/>
</dbReference>
<sequence length="91" mass="10288">MVHSAHVWVDIVNAEVNKGIGIEKLQEEFNLTHAETVIFGDYLNDLEMFQQASTSFAPINAHDDIKKLATEIIGSNDEWSVVNKIKELVNY</sequence>
<dbReference type="PANTHER" id="PTHR10000">
    <property type="entry name" value="PHOSPHOSERINE PHOSPHATASE"/>
    <property type="match status" value="1"/>
</dbReference>
<dbReference type="EC" id="3.1.3.104" evidence="1"/>
<dbReference type="AlphaFoldDB" id="A0A645ETE7"/>
<comment type="caution">
    <text evidence="1">The sequence shown here is derived from an EMBL/GenBank/DDBJ whole genome shotgun (WGS) entry which is preliminary data.</text>
</comment>
<dbReference type="InterPro" id="IPR036412">
    <property type="entry name" value="HAD-like_sf"/>
</dbReference>
<evidence type="ECO:0000313" key="1">
    <source>
        <dbReference type="EMBL" id="MPN04690.1"/>
    </source>
</evidence>
<accession>A0A645ETE7</accession>
<protein>
    <submittedName>
        <fullName evidence="1">5-amino-6-(5-phospho-D-ribitylamino)uracil phosphatase YbjI</fullName>
        <ecNumber evidence="1">3.1.3.104</ecNumber>
    </submittedName>
</protein>
<keyword evidence="1" id="KW-0378">Hydrolase</keyword>
<gene>
    <name evidence="1" type="primary">ybjI_7</name>
    <name evidence="1" type="ORF">SDC9_151935</name>
</gene>
<dbReference type="Gene3D" id="3.40.50.1000">
    <property type="entry name" value="HAD superfamily/HAD-like"/>
    <property type="match status" value="1"/>
</dbReference>
<dbReference type="Pfam" id="PF08282">
    <property type="entry name" value="Hydrolase_3"/>
    <property type="match status" value="1"/>
</dbReference>
<organism evidence="1">
    <name type="scientific">bioreactor metagenome</name>
    <dbReference type="NCBI Taxonomy" id="1076179"/>
    <lineage>
        <taxon>unclassified sequences</taxon>
        <taxon>metagenomes</taxon>
        <taxon>ecological metagenomes</taxon>
    </lineage>
</organism>
<dbReference type="InterPro" id="IPR023214">
    <property type="entry name" value="HAD_sf"/>
</dbReference>
<reference evidence="1" key="1">
    <citation type="submission" date="2019-08" db="EMBL/GenBank/DDBJ databases">
        <authorList>
            <person name="Kucharzyk K."/>
            <person name="Murdoch R.W."/>
            <person name="Higgins S."/>
            <person name="Loffler F."/>
        </authorList>
    </citation>
    <scope>NUCLEOTIDE SEQUENCE</scope>
</reference>
<dbReference type="GO" id="GO:0000287">
    <property type="term" value="F:magnesium ion binding"/>
    <property type="evidence" value="ECO:0007669"/>
    <property type="project" value="TreeGrafter"/>
</dbReference>
<dbReference type="GO" id="GO:0043726">
    <property type="term" value="F:5-amino-6-(5-phosphoribitylamino)uracil phosphatase activity"/>
    <property type="evidence" value="ECO:0007669"/>
    <property type="project" value="UniProtKB-EC"/>
</dbReference>
<dbReference type="PANTHER" id="PTHR10000:SF8">
    <property type="entry name" value="HAD SUPERFAMILY HYDROLASE-LIKE, TYPE 3"/>
    <property type="match status" value="1"/>
</dbReference>
<name>A0A645ETE7_9ZZZZ</name>
<dbReference type="EMBL" id="VSSQ01050612">
    <property type="protein sequence ID" value="MPN04690.1"/>
    <property type="molecule type" value="Genomic_DNA"/>
</dbReference>
<dbReference type="GO" id="GO:0005829">
    <property type="term" value="C:cytosol"/>
    <property type="evidence" value="ECO:0007669"/>
    <property type="project" value="TreeGrafter"/>
</dbReference>
<proteinExistence type="predicted"/>